<gene>
    <name evidence="1" type="ORF">NE536_01520</name>
</gene>
<reference evidence="1" key="1">
    <citation type="journal article" date="2023" name="Int. J. Syst. Evol. Microbiol.">
        <title>&lt;i&gt;Shewanella septentrionalis&lt;/i&gt; sp. nov. and &lt;i&gt;Shewanella holmiensis&lt;/i&gt; sp. nov., isolated from Baltic Sea water and sediments.</title>
        <authorList>
            <person name="Martin-Rodriguez A.J."/>
            <person name="Thorell K."/>
            <person name="Joffre E."/>
            <person name="Jensie-Markopoulos S."/>
            <person name="Moore E.R.B."/>
            <person name="Sjoling A."/>
        </authorList>
    </citation>
    <scope>NUCLEOTIDE SEQUENCE</scope>
    <source>
        <strain evidence="1">SP1W3</strain>
    </source>
</reference>
<accession>A0A9X2WR29</accession>
<dbReference type="GeneID" id="23676764"/>
<dbReference type="EMBL" id="JAMTCC010000002">
    <property type="protein sequence ID" value="MCT7944049.1"/>
    <property type="molecule type" value="Genomic_DNA"/>
</dbReference>
<organism evidence="1 2">
    <name type="scientific">Shewanella septentrionalis</name>
    <dbReference type="NCBI Taxonomy" id="2952223"/>
    <lineage>
        <taxon>Bacteria</taxon>
        <taxon>Pseudomonadati</taxon>
        <taxon>Pseudomonadota</taxon>
        <taxon>Gammaproteobacteria</taxon>
        <taxon>Alteromonadales</taxon>
        <taxon>Shewanellaceae</taxon>
        <taxon>Shewanella</taxon>
    </lineage>
</organism>
<protein>
    <submittedName>
        <fullName evidence="1">Uncharacterized protein</fullName>
    </submittedName>
</protein>
<evidence type="ECO:0000313" key="1">
    <source>
        <dbReference type="EMBL" id="MCT7944049.1"/>
    </source>
</evidence>
<proteinExistence type="predicted"/>
<dbReference type="AlphaFoldDB" id="A0A9X2WR29"/>
<evidence type="ECO:0000313" key="2">
    <source>
        <dbReference type="Proteomes" id="UP001155604"/>
    </source>
</evidence>
<comment type="caution">
    <text evidence="1">The sequence shown here is derived from an EMBL/GenBank/DDBJ whole genome shotgun (WGS) entry which is preliminary data.</text>
</comment>
<dbReference type="RefSeq" id="WP_041411143.1">
    <property type="nucleotide sequence ID" value="NZ_JAMTCC010000002.1"/>
</dbReference>
<name>A0A9X2WR29_9GAMM</name>
<keyword evidence="2" id="KW-1185">Reference proteome</keyword>
<dbReference type="Proteomes" id="UP001155604">
    <property type="component" value="Unassembled WGS sequence"/>
</dbReference>
<sequence length="75" mass="8406">MKIESARHIHAALLANGQSCRAWAITHGYNPRTVQKCVQWFAPNTGRKPKRLKAIKIMAALSEYLGVDLVGEHHD</sequence>